<keyword evidence="2" id="KW-1185">Reference proteome</keyword>
<evidence type="ECO:0000313" key="2">
    <source>
        <dbReference type="Proteomes" id="UP001283361"/>
    </source>
</evidence>
<dbReference type="AlphaFoldDB" id="A0AAE0ZXB4"/>
<reference evidence="1" key="1">
    <citation type="journal article" date="2023" name="G3 (Bethesda)">
        <title>A reference genome for the long-term kleptoplast-retaining sea slug Elysia crispata morphotype clarki.</title>
        <authorList>
            <person name="Eastman K.E."/>
            <person name="Pendleton A.L."/>
            <person name="Shaikh M.A."/>
            <person name="Suttiyut T."/>
            <person name="Ogas R."/>
            <person name="Tomko P."/>
            <person name="Gavelis G."/>
            <person name="Widhalm J.R."/>
            <person name="Wisecaver J.H."/>
        </authorList>
    </citation>
    <scope>NUCLEOTIDE SEQUENCE</scope>
    <source>
        <strain evidence="1">ECLA1</strain>
    </source>
</reference>
<dbReference type="EMBL" id="JAWDGP010003079">
    <property type="protein sequence ID" value="KAK3777399.1"/>
    <property type="molecule type" value="Genomic_DNA"/>
</dbReference>
<accession>A0AAE0ZXB4</accession>
<protein>
    <submittedName>
        <fullName evidence="1">Uncharacterized protein</fullName>
    </submittedName>
</protein>
<gene>
    <name evidence="1" type="ORF">RRG08_032503</name>
</gene>
<dbReference type="Proteomes" id="UP001283361">
    <property type="component" value="Unassembled WGS sequence"/>
</dbReference>
<comment type="caution">
    <text evidence="1">The sequence shown here is derived from an EMBL/GenBank/DDBJ whole genome shotgun (WGS) entry which is preliminary data.</text>
</comment>
<organism evidence="1 2">
    <name type="scientific">Elysia crispata</name>
    <name type="common">lettuce slug</name>
    <dbReference type="NCBI Taxonomy" id="231223"/>
    <lineage>
        <taxon>Eukaryota</taxon>
        <taxon>Metazoa</taxon>
        <taxon>Spiralia</taxon>
        <taxon>Lophotrochozoa</taxon>
        <taxon>Mollusca</taxon>
        <taxon>Gastropoda</taxon>
        <taxon>Heterobranchia</taxon>
        <taxon>Euthyneura</taxon>
        <taxon>Panpulmonata</taxon>
        <taxon>Sacoglossa</taxon>
        <taxon>Placobranchoidea</taxon>
        <taxon>Plakobranchidae</taxon>
        <taxon>Elysia</taxon>
    </lineage>
</organism>
<sequence length="111" mass="12581">MDLLERSLRGNLTPGEPGWSRNCMLWLRQPHTWRQPESGSETVSTSPLACTSLFDVYEQRVKSIYYLLVLSAQGVRDGRRQCWGDCVLKDWRVPGVGNNGTLLPRRSTTGD</sequence>
<proteinExistence type="predicted"/>
<evidence type="ECO:0000313" key="1">
    <source>
        <dbReference type="EMBL" id="KAK3777399.1"/>
    </source>
</evidence>
<name>A0AAE0ZXB4_9GAST</name>